<evidence type="ECO:0000256" key="1">
    <source>
        <dbReference type="SAM" id="MobiDB-lite"/>
    </source>
</evidence>
<protein>
    <submittedName>
        <fullName evidence="3">DUF2254 domain-containing protein</fullName>
    </submittedName>
</protein>
<name>A0AA41Q6K7_9ACTN</name>
<feature type="transmembrane region" description="Helical" evidence="2">
    <location>
        <begin position="174"/>
        <end position="195"/>
    </location>
</feature>
<dbReference type="AlphaFoldDB" id="A0AA41Q6K7"/>
<feature type="transmembrane region" description="Helical" evidence="2">
    <location>
        <begin position="97"/>
        <end position="122"/>
    </location>
</feature>
<comment type="caution">
    <text evidence="3">The sequence shown here is derived from an EMBL/GenBank/DDBJ whole genome shotgun (WGS) entry which is preliminary data.</text>
</comment>
<feature type="transmembrane region" description="Helical" evidence="2">
    <location>
        <begin position="50"/>
        <end position="71"/>
    </location>
</feature>
<feature type="region of interest" description="Disordered" evidence="1">
    <location>
        <begin position="1"/>
        <end position="27"/>
    </location>
</feature>
<organism evidence="3 4">
    <name type="scientific">Yinghuangia soli</name>
    <dbReference type="NCBI Taxonomy" id="2908204"/>
    <lineage>
        <taxon>Bacteria</taxon>
        <taxon>Bacillati</taxon>
        <taxon>Actinomycetota</taxon>
        <taxon>Actinomycetes</taxon>
        <taxon>Kitasatosporales</taxon>
        <taxon>Streptomycetaceae</taxon>
        <taxon>Yinghuangia</taxon>
    </lineage>
</organism>
<gene>
    <name evidence="3" type="ORF">LZ495_32545</name>
</gene>
<keyword evidence="2" id="KW-1133">Transmembrane helix</keyword>
<evidence type="ECO:0000256" key="2">
    <source>
        <dbReference type="SAM" id="Phobius"/>
    </source>
</evidence>
<dbReference type="RefSeq" id="WP_235056641.1">
    <property type="nucleotide sequence ID" value="NZ_JAKFHA010000028.1"/>
</dbReference>
<feature type="transmembrane region" description="Helical" evidence="2">
    <location>
        <begin position="143"/>
        <end position="162"/>
    </location>
</feature>
<feature type="compositionally biased region" description="Low complexity" evidence="1">
    <location>
        <begin position="1"/>
        <end position="10"/>
    </location>
</feature>
<accession>A0AA41Q6K7</accession>
<evidence type="ECO:0000313" key="4">
    <source>
        <dbReference type="Proteomes" id="UP001165378"/>
    </source>
</evidence>
<dbReference type="Proteomes" id="UP001165378">
    <property type="component" value="Unassembled WGS sequence"/>
</dbReference>
<proteinExistence type="predicted"/>
<dbReference type="Pfam" id="PF10011">
    <property type="entry name" value="DUF2254"/>
    <property type="match status" value="1"/>
</dbReference>
<keyword evidence="2" id="KW-0812">Transmembrane</keyword>
<keyword evidence="2" id="KW-0472">Membrane</keyword>
<reference evidence="3" key="1">
    <citation type="submission" date="2022-01" db="EMBL/GenBank/DDBJ databases">
        <title>Genome-Based Taxonomic Classification of the Phylum Actinobacteria.</title>
        <authorList>
            <person name="Gao Y."/>
        </authorList>
    </citation>
    <scope>NUCLEOTIDE SEQUENCE</scope>
    <source>
        <strain evidence="3">KLBMP 8922</strain>
    </source>
</reference>
<dbReference type="InterPro" id="IPR018723">
    <property type="entry name" value="DUF2254_membrane"/>
</dbReference>
<dbReference type="EMBL" id="JAKFHA010000028">
    <property type="protein sequence ID" value="MCF2531920.1"/>
    <property type="molecule type" value="Genomic_DNA"/>
</dbReference>
<keyword evidence="4" id="KW-1185">Reference proteome</keyword>
<sequence>MDDAGAAAGSDAGGAAGGPAASAAAPWRNLPRSPRRRAFPTLRERLRDSFLFAPVLGLVAGFFLATATLTIDQEIHDEAARTEDNRLLDFIDNVGGAGSAVIGTISSAMLTFIGVVFSITLVSLQMASGFTPRVIRLYVRNRVTKTTFAMFLCTFLFALRVQKGRATTEEAQPFVSSFIAMGLVITSLVLFVVYVDSTLRMMRVTHVIAAVAGETSRELWYLERSHAAAPDGPPASFIAYAGPSGVLRYVDVRRLVKIARRHGVVLRLAPRVGDFIVNGTPLAEVYGDGTPPAAVDVAGALQLGTERSMHQDFAYGFRQLSDISARALSPAVNDPTTAVNSFDRLHMLLAGTLQLPLGTRTHLDRKGDVRVVEAVPEWADIVDLAYTETRLYGAASPQVTRRLAASLEDLLRLAPEHRRGPLLQQQEMLRDAVHAAFPPGPERDFALTPDRQGIG</sequence>
<evidence type="ECO:0000313" key="3">
    <source>
        <dbReference type="EMBL" id="MCF2531920.1"/>
    </source>
</evidence>